<dbReference type="STRING" id="667725.A0A0L0FMK7"/>
<dbReference type="EMBL" id="KQ242646">
    <property type="protein sequence ID" value="KNC77736.1"/>
    <property type="molecule type" value="Genomic_DNA"/>
</dbReference>
<dbReference type="Pfam" id="PF21203">
    <property type="entry name" value="ECM10"/>
    <property type="match status" value="1"/>
</dbReference>
<feature type="compositionally biased region" description="Low complexity" evidence="1">
    <location>
        <begin position="98"/>
        <end position="108"/>
    </location>
</feature>
<dbReference type="OrthoDB" id="1894652at2759"/>
<gene>
    <name evidence="2" type="ORF">SARC_09809</name>
</gene>
<evidence type="ECO:0000313" key="3">
    <source>
        <dbReference type="Proteomes" id="UP000054560"/>
    </source>
</evidence>
<feature type="region of interest" description="Disordered" evidence="1">
    <location>
        <begin position="46"/>
        <end position="66"/>
    </location>
</feature>
<name>A0A0L0FMK7_9EUKA</name>
<dbReference type="AlphaFoldDB" id="A0A0L0FMK7"/>
<reference evidence="2 3" key="1">
    <citation type="submission" date="2011-02" db="EMBL/GenBank/DDBJ databases">
        <title>The Genome Sequence of Sphaeroforma arctica JP610.</title>
        <authorList>
            <consortium name="The Broad Institute Genome Sequencing Platform"/>
            <person name="Russ C."/>
            <person name="Cuomo C."/>
            <person name="Young S.K."/>
            <person name="Zeng Q."/>
            <person name="Gargeya S."/>
            <person name="Alvarado L."/>
            <person name="Berlin A."/>
            <person name="Chapman S.B."/>
            <person name="Chen Z."/>
            <person name="Freedman E."/>
            <person name="Gellesch M."/>
            <person name="Goldberg J."/>
            <person name="Griggs A."/>
            <person name="Gujja S."/>
            <person name="Heilman E."/>
            <person name="Heiman D."/>
            <person name="Howarth C."/>
            <person name="Mehta T."/>
            <person name="Neiman D."/>
            <person name="Pearson M."/>
            <person name="Roberts A."/>
            <person name="Saif S."/>
            <person name="Shea T."/>
            <person name="Shenoy N."/>
            <person name="Sisk P."/>
            <person name="Stolte C."/>
            <person name="Sykes S."/>
            <person name="White J."/>
            <person name="Yandava C."/>
            <person name="Burger G."/>
            <person name="Gray M.W."/>
            <person name="Holland P.W.H."/>
            <person name="King N."/>
            <person name="Lang F.B.F."/>
            <person name="Roger A.J."/>
            <person name="Ruiz-Trillo I."/>
            <person name="Haas B."/>
            <person name="Nusbaum C."/>
            <person name="Birren B."/>
        </authorList>
    </citation>
    <scope>NUCLEOTIDE SEQUENCE [LARGE SCALE GENOMIC DNA]</scope>
    <source>
        <strain evidence="2 3">JP610</strain>
    </source>
</reference>
<evidence type="ECO:0000313" key="2">
    <source>
        <dbReference type="EMBL" id="KNC77736.1"/>
    </source>
</evidence>
<protein>
    <recommendedName>
        <fullName evidence="4">ER membrane protein complex subunit 10</fullName>
    </recommendedName>
</protein>
<feature type="compositionally biased region" description="Gly residues" evidence="1">
    <location>
        <begin position="109"/>
        <end position="118"/>
    </location>
</feature>
<dbReference type="GeneID" id="25910313"/>
<feature type="region of interest" description="Disordered" evidence="1">
    <location>
        <begin position="98"/>
        <end position="118"/>
    </location>
</feature>
<evidence type="ECO:0000256" key="1">
    <source>
        <dbReference type="SAM" id="MobiDB-lite"/>
    </source>
</evidence>
<dbReference type="Proteomes" id="UP000054560">
    <property type="component" value="Unassembled WGS sequence"/>
</dbReference>
<organism evidence="2 3">
    <name type="scientific">Sphaeroforma arctica JP610</name>
    <dbReference type="NCBI Taxonomy" id="667725"/>
    <lineage>
        <taxon>Eukaryota</taxon>
        <taxon>Ichthyosporea</taxon>
        <taxon>Ichthyophonida</taxon>
        <taxon>Sphaeroforma</taxon>
    </lineage>
</organism>
<keyword evidence="3" id="KW-1185">Reference proteome</keyword>
<dbReference type="RefSeq" id="XP_014151638.1">
    <property type="nucleotide sequence ID" value="XM_014296163.1"/>
</dbReference>
<sequence>MGHLHTNHGRHPSRLMTGECVTHNYQTVSIPTAEFSNPEAPHIEYDEEGRAHKGKPVAATGPDGEPVPTESFFQKYWMYIIPAIVIFNLVTAPASAGGEAAAEGTAAAAGGGGGAKRS</sequence>
<proteinExistence type="predicted"/>
<accession>A0A0L0FMK7</accession>
<evidence type="ECO:0008006" key="4">
    <source>
        <dbReference type="Google" id="ProtNLM"/>
    </source>
</evidence>